<accession>A0ABV3QAL6</accession>
<evidence type="ECO:0000256" key="1">
    <source>
        <dbReference type="SAM" id="Phobius"/>
    </source>
</evidence>
<dbReference type="EMBL" id="JBFOHK010000001">
    <property type="protein sequence ID" value="MEW9570566.1"/>
    <property type="molecule type" value="Genomic_DNA"/>
</dbReference>
<protein>
    <submittedName>
        <fullName evidence="2">DUF4845 domain-containing protein</fullName>
    </submittedName>
</protein>
<evidence type="ECO:0000313" key="3">
    <source>
        <dbReference type="Proteomes" id="UP001556220"/>
    </source>
</evidence>
<reference evidence="2 3" key="1">
    <citation type="submission" date="2024-06" db="EMBL/GenBank/DDBJ databases">
        <authorList>
            <person name="Woo H."/>
        </authorList>
    </citation>
    <scope>NUCLEOTIDE SEQUENCE [LARGE SCALE GENOMIC DNA]</scope>
    <source>
        <strain evidence="2 3">Si-c</strain>
    </source>
</reference>
<gene>
    <name evidence="2" type="ORF">ABQJ54_02245</name>
</gene>
<keyword evidence="1" id="KW-0812">Transmembrane</keyword>
<dbReference type="InterPro" id="IPR032314">
    <property type="entry name" value="DUF4845"/>
</dbReference>
<dbReference type="Pfam" id="PF16137">
    <property type="entry name" value="DUF4845"/>
    <property type="match status" value="1"/>
</dbReference>
<name>A0ABV3QAL6_9GAMM</name>
<proteinExistence type="predicted"/>
<comment type="caution">
    <text evidence="2">The sequence shown here is derived from an EMBL/GenBank/DDBJ whole genome shotgun (WGS) entry which is preliminary data.</text>
</comment>
<dbReference type="RefSeq" id="WP_367852652.1">
    <property type="nucleotide sequence ID" value="NZ_JBFOHK010000001.1"/>
</dbReference>
<evidence type="ECO:0000313" key="2">
    <source>
        <dbReference type="EMBL" id="MEW9570566.1"/>
    </source>
</evidence>
<dbReference type="Proteomes" id="UP001556220">
    <property type="component" value="Unassembled WGS sequence"/>
</dbReference>
<keyword evidence="1" id="KW-1133">Transmembrane helix</keyword>
<keyword evidence="1" id="KW-0472">Membrane</keyword>
<feature type="transmembrane region" description="Helical" evidence="1">
    <location>
        <begin position="7"/>
        <end position="28"/>
    </location>
</feature>
<sequence>MKTRQSGVTLIGLLVILLVVGFFGYMAMKLVPAYIEYMGVVKAMSQEASSGASGKSLDGIRRDLVYKFSMQYVDDNTITPSDITIVRDNGGTSTLQIAYDKDVPFMYNIDFLLHFEKSVPLPGNVNE</sequence>
<organism evidence="2 3">
    <name type="scientific">Rhodanobacter lycopersici</name>
    <dbReference type="NCBI Taxonomy" id="3162487"/>
    <lineage>
        <taxon>Bacteria</taxon>
        <taxon>Pseudomonadati</taxon>
        <taxon>Pseudomonadota</taxon>
        <taxon>Gammaproteobacteria</taxon>
        <taxon>Lysobacterales</taxon>
        <taxon>Rhodanobacteraceae</taxon>
        <taxon>Rhodanobacter</taxon>
    </lineage>
</organism>
<keyword evidence="3" id="KW-1185">Reference proteome</keyword>